<keyword evidence="2" id="KW-1185">Reference proteome</keyword>
<evidence type="ECO:0000313" key="1">
    <source>
        <dbReference type="EMBL" id="KAH1038428.1"/>
    </source>
</evidence>
<gene>
    <name evidence="1" type="ORF">J1N35_040171</name>
</gene>
<name>A0A9D3ZI98_9ROSI</name>
<comment type="caution">
    <text evidence="1">The sequence shown here is derived from an EMBL/GenBank/DDBJ whole genome shotgun (WGS) entry which is preliminary data.</text>
</comment>
<protein>
    <submittedName>
        <fullName evidence="1">Uncharacterized protein</fullName>
    </submittedName>
</protein>
<proteinExistence type="predicted"/>
<dbReference type="Proteomes" id="UP000828251">
    <property type="component" value="Unassembled WGS sequence"/>
</dbReference>
<dbReference type="AlphaFoldDB" id="A0A9D3ZI98"/>
<reference evidence="1 2" key="1">
    <citation type="journal article" date="2021" name="Plant Biotechnol. J.">
        <title>Multi-omics assisted identification of the key and species-specific regulatory components of drought-tolerant mechanisms in Gossypium stocksii.</title>
        <authorList>
            <person name="Yu D."/>
            <person name="Ke L."/>
            <person name="Zhang D."/>
            <person name="Wu Y."/>
            <person name="Sun Y."/>
            <person name="Mei J."/>
            <person name="Sun J."/>
            <person name="Sun Y."/>
        </authorList>
    </citation>
    <scope>NUCLEOTIDE SEQUENCE [LARGE SCALE GENOMIC DNA]</scope>
    <source>
        <strain evidence="2">cv. E1</strain>
        <tissue evidence="1">Leaf</tissue>
    </source>
</reference>
<accession>A0A9D3ZI98</accession>
<evidence type="ECO:0000313" key="2">
    <source>
        <dbReference type="Proteomes" id="UP000828251"/>
    </source>
</evidence>
<dbReference type="EMBL" id="JAIQCV010000012">
    <property type="protein sequence ID" value="KAH1038428.1"/>
    <property type="molecule type" value="Genomic_DNA"/>
</dbReference>
<organism evidence="1 2">
    <name type="scientific">Gossypium stocksii</name>
    <dbReference type="NCBI Taxonomy" id="47602"/>
    <lineage>
        <taxon>Eukaryota</taxon>
        <taxon>Viridiplantae</taxon>
        <taxon>Streptophyta</taxon>
        <taxon>Embryophyta</taxon>
        <taxon>Tracheophyta</taxon>
        <taxon>Spermatophyta</taxon>
        <taxon>Magnoliopsida</taxon>
        <taxon>eudicotyledons</taxon>
        <taxon>Gunneridae</taxon>
        <taxon>Pentapetalae</taxon>
        <taxon>rosids</taxon>
        <taxon>malvids</taxon>
        <taxon>Malvales</taxon>
        <taxon>Malvaceae</taxon>
        <taxon>Malvoideae</taxon>
        <taxon>Gossypium</taxon>
    </lineage>
</organism>
<sequence>MCFQLSECVAVADGVINCAIAGHRTPGRYDTFELKSDMDVKAMLDMHWSSGNVILELYTQFVDVEEGGPSSATVLVNLVREQEAESPITRLCDCFMALL</sequence>